<organism evidence="1 2">
    <name type="scientific">Tardiphaga alba</name>
    <dbReference type="NCBI Taxonomy" id="340268"/>
    <lineage>
        <taxon>Bacteria</taxon>
        <taxon>Pseudomonadati</taxon>
        <taxon>Pseudomonadota</taxon>
        <taxon>Alphaproteobacteria</taxon>
        <taxon>Hyphomicrobiales</taxon>
        <taxon>Nitrobacteraceae</taxon>
        <taxon>Tardiphaga</taxon>
    </lineage>
</organism>
<proteinExistence type="predicted"/>
<sequence length="99" mass="11371">MRFHYFFNASNYLSDYTVAPKRGAIFMGQMQRFEESELSTFTTVSLEYRQTASLLAKRASVSNDAREIRELLDIAKSWLLMAENEELMASEARSIGSPF</sequence>
<dbReference type="RefSeq" id="WP_211908952.1">
    <property type="nucleotide sequence ID" value="NZ_CP036498.1"/>
</dbReference>
<evidence type="ECO:0000313" key="1">
    <source>
        <dbReference type="EMBL" id="QUS40370.1"/>
    </source>
</evidence>
<gene>
    <name evidence="1" type="ORF">RPMA_17160</name>
</gene>
<dbReference type="Proteomes" id="UP000682843">
    <property type="component" value="Chromosome"/>
</dbReference>
<name>A0ABX8AEZ7_9BRAD</name>
<reference evidence="1 2" key="1">
    <citation type="submission" date="2019-02" db="EMBL/GenBank/DDBJ databases">
        <title>Emended description of the genus Rhodopseudomonas and description of Rhodopseudomonas albus sp. nov., a non-phototrophic, heavy-metal-tolerant bacterium isolated from garden soil.</title>
        <authorList>
            <person name="Bao Z."/>
            <person name="Cao W.W."/>
            <person name="Sato Y."/>
            <person name="Nishizawa T."/>
            <person name="Zhao J."/>
            <person name="Guo Y."/>
            <person name="Ohta H."/>
        </authorList>
    </citation>
    <scope>NUCLEOTIDE SEQUENCE [LARGE SCALE GENOMIC DNA]</scope>
    <source>
        <strain evidence="1 2">SK50-23</strain>
    </source>
</reference>
<protein>
    <submittedName>
        <fullName evidence="1">Uncharacterized protein</fullName>
    </submittedName>
</protein>
<evidence type="ECO:0000313" key="2">
    <source>
        <dbReference type="Proteomes" id="UP000682843"/>
    </source>
</evidence>
<accession>A0ABX8AEZ7</accession>
<keyword evidence="2" id="KW-1185">Reference proteome</keyword>
<dbReference type="EMBL" id="CP036498">
    <property type="protein sequence ID" value="QUS40370.1"/>
    <property type="molecule type" value="Genomic_DNA"/>
</dbReference>